<accession>W6M2D3</accession>
<organism evidence="1 2">
    <name type="scientific">Candidatus Competibacter denitrificans Run_A_D11</name>
    <dbReference type="NCBI Taxonomy" id="1400863"/>
    <lineage>
        <taxon>Bacteria</taxon>
        <taxon>Pseudomonadati</taxon>
        <taxon>Pseudomonadota</taxon>
        <taxon>Gammaproteobacteria</taxon>
        <taxon>Candidatus Competibacteraceae</taxon>
        <taxon>Candidatus Competibacter</taxon>
    </lineage>
</organism>
<comment type="caution">
    <text evidence="1">The sequence shown here is derived from an EMBL/GenBank/DDBJ whole genome shotgun (WGS) entry which is preliminary data.</text>
</comment>
<protein>
    <submittedName>
        <fullName evidence="1">Uncharacterized protein</fullName>
    </submittedName>
</protein>
<gene>
    <name evidence="1" type="ORF">BN873_190031</name>
</gene>
<evidence type="ECO:0000313" key="2">
    <source>
        <dbReference type="Proteomes" id="UP000035760"/>
    </source>
</evidence>
<dbReference type="EMBL" id="CBTJ020000024">
    <property type="protein sequence ID" value="CDI01637.1"/>
    <property type="molecule type" value="Genomic_DNA"/>
</dbReference>
<proteinExistence type="predicted"/>
<dbReference type="Proteomes" id="UP000035760">
    <property type="component" value="Unassembled WGS sequence"/>
</dbReference>
<reference evidence="1" key="1">
    <citation type="submission" date="2013-07" db="EMBL/GenBank/DDBJ databases">
        <authorList>
            <person name="McIlroy S."/>
        </authorList>
    </citation>
    <scope>NUCLEOTIDE SEQUENCE [LARGE SCALE GENOMIC DNA]</scope>
    <source>
        <strain evidence="1">Run_A_D11</strain>
    </source>
</reference>
<dbReference type="STRING" id="1400863.BN873_190031"/>
<keyword evidence="2" id="KW-1185">Reference proteome</keyword>
<sequence>MTILRFGIPHLSDPEVRLVKAFFRLYSQDPTFRWTIVEGPPYDVLLVDESVSEDVVAGTVLTLTPVKSELPNTLERPLRSDHLEAWLKKAEYDLRNARLQPQPPEEQPIDEQRIDPTSSSHFKLRRWPPPALLGSNPVRVRMATLISRRALRLDEMAAITEQPLAECAAVVNLLRGAGLIEIQDLPDKPMTMGRAGGRFADQSVKQSFVSGVRNKLGL</sequence>
<dbReference type="RefSeq" id="WP_048670951.1">
    <property type="nucleotide sequence ID" value="NZ_CBTJ020000024.1"/>
</dbReference>
<reference evidence="1" key="2">
    <citation type="submission" date="2014-03" db="EMBL/GenBank/DDBJ databases">
        <title>Candidatus Competibacter-lineage genomes retrieved from metagenomes reveal functional metabolic diversity.</title>
        <authorList>
            <person name="McIlroy S.J."/>
            <person name="Albertsen M."/>
            <person name="Andresen E.K."/>
            <person name="Saunders A.M."/>
            <person name="Kristiansen R."/>
            <person name="Stokholm-Bjerregaard M."/>
            <person name="Nielsen K.L."/>
            <person name="Nielsen P.H."/>
        </authorList>
    </citation>
    <scope>NUCLEOTIDE SEQUENCE</scope>
    <source>
        <strain evidence="1">Run_A_D11</strain>
    </source>
</reference>
<name>W6M2D3_9GAMM</name>
<dbReference type="AlphaFoldDB" id="W6M2D3"/>
<evidence type="ECO:0000313" key="1">
    <source>
        <dbReference type="EMBL" id="CDI01637.1"/>
    </source>
</evidence>